<dbReference type="Proteomes" id="UP001066276">
    <property type="component" value="Chromosome 11"/>
</dbReference>
<name>A0AAV7LAI1_PLEWA</name>
<dbReference type="AlphaFoldDB" id="A0AAV7LAI1"/>
<accession>A0AAV7LAI1</accession>
<sequence>MAILGCDFVMLQLLEVRGVRRCVLGCALMALLGCVSRQSGYLDFVWLQWLEVHGVSHCVLGCALMAMLGCDFVMLQLLKVRGVSALMAMLGCDFVMLQLLKVRGVSALMAMLGCDFVMLQLLKVRGVSALMAMLGCVCRQSGCLVIPKIWHLPVFTSPSGRLGMNESEPYFVYVVYEEWVC</sequence>
<keyword evidence="2" id="KW-1185">Reference proteome</keyword>
<gene>
    <name evidence="1" type="ORF">NDU88_001277</name>
</gene>
<proteinExistence type="predicted"/>
<dbReference type="EMBL" id="JANPWB010000015">
    <property type="protein sequence ID" value="KAJ1088118.1"/>
    <property type="molecule type" value="Genomic_DNA"/>
</dbReference>
<evidence type="ECO:0000313" key="1">
    <source>
        <dbReference type="EMBL" id="KAJ1088118.1"/>
    </source>
</evidence>
<protein>
    <submittedName>
        <fullName evidence="1">Uncharacterized protein</fullName>
    </submittedName>
</protein>
<evidence type="ECO:0000313" key="2">
    <source>
        <dbReference type="Proteomes" id="UP001066276"/>
    </source>
</evidence>
<organism evidence="1 2">
    <name type="scientific">Pleurodeles waltl</name>
    <name type="common">Iberian ribbed newt</name>
    <dbReference type="NCBI Taxonomy" id="8319"/>
    <lineage>
        <taxon>Eukaryota</taxon>
        <taxon>Metazoa</taxon>
        <taxon>Chordata</taxon>
        <taxon>Craniata</taxon>
        <taxon>Vertebrata</taxon>
        <taxon>Euteleostomi</taxon>
        <taxon>Amphibia</taxon>
        <taxon>Batrachia</taxon>
        <taxon>Caudata</taxon>
        <taxon>Salamandroidea</taxon>
        <taxon>Salamandridae</taxon>
        <taxon>Pleurodelinae</taxon>
        <taxon>Pleurodeles</taxon>
    </lineage>
</organism>
<reference evidence="1" key="1">
    <citation type="journal article" date="2022" name="bioRxiv">
        <title>Sequencing and chromosome-scale assembly of the giantPleurodeles waltlgenome.</title>
        <authorList>
            <person name="Brown T."/>
            <person name="Elewa A."/>
            <person name="Iarovenko S."/>
            <person name="Subramanian E."/>
            <person name="Araus A.J."/>
            <person name="Petzold A."/>
            <person name="Susuki M."/>
            <person name="Suzuki K.-i.T."/>
            <person name="Hayashi T."/>
            <person name="Toyoda A."/>
            <person name="Oliveira C."/>
            <person name="Osipova E."/>
            <person name="Leigh N.D."/>
            <person name="Simon A."/>
            <person name="Yun M.H."/>
        </authorList>
    </citation>
    <scope>NUCLEOTIDE SEQUENCE</scope>
    <source>
        <strain evidence="1">20211129_DDA</strain>
        <tissue evidence="1">Liver</tissue>
    </source>
</reference>
<comment type="caution">
    <text evidence="1">The sequence shown here is derived from an EMBL/GenBank/DDBJ whole genome shotgun (WGS) entry which is preliminary data.</text>
</comment>